<comment type="caution">
    <text evidence="8">The sequence shown here is derived from an EMBL/GenBank/DDBJ whole genome shotgun (WGS) entry which is preliminary data.</text>
</comment>
<dbReference type="Gene3D" id="3.80.20.20">
    <property type="entry name" value="Receptor L-domain"/>
    <property type="match status" value="1"/>
</dbReference>
<evidence type="ECO:0000313" key="9">
    <source>
        <dbReference type="Proteomes" id="UP000799764"/>
    </source>
</evidence>
<dbReference type="InterPro" id="IPR036941">
    <property type="entry name" value="Rcpt_L-dom_sf"/>
</dbReference>
<evidence type="ECO:0000256" key="7">
    <source>
        <dbReference type="SAM" id="SignalP"/>
    </source>
</evidence>
<dbReference type="Proteomes" id="UP000799764">
    <property type="component" value="Unassembled WGS sequence"/>
</dbReference>
<dbReference type="OrthoDB" id="536881at2759"/>
<keyword evidence="3" id="KW-0964">Secreted</keyword>
<dbReference type="EMBL" id="MU001505">
    <property type="protein sequence ID" value="KAF2441872.1"/>
    <property type="molecule type" value="Genomic_DNA"/>
</dbReference>
<evidence type="ECO:0008006" key="10">
    <source>
        <dbReference type="Google" id="ProtNLM"/>
    </source>
</evidence>
<evidence type="ECO:0000256" key="2">
    <source>
        <dbReference type="ARBA" id="ARBA00022512"/>
    </source>
</evidence>
<dbReference type="PANTHER" id="PTHR31018:SF3">
    <property type="entry name" value="RECEPTOR PROTEIN-TYROSINE KINASE"/>
    <property type="match status" value="1"/>
</dbReference>
<keyword evidence="6" id="KW-0472">Membrane</keyword>
<comment type="subcellular location">
    <subcellularLocation>
        <location evidence="1">Secreted</location>
        <location evidence="1">Cell wall</location>
    </subcellularLocation>
</comment>
<evidence type="ECO:0000256" key="6">
    <source>
        <dbReference type="SAM" id="Phobius"/>
    </source>
</evidence>
<feature type="transmembrane region" description="Helical" evidence="6">
    <location>
        <begin position="375"/>
        <end position="396"/>
    </location>
</feature>
<name>A0A9P4PDD3_9PLEO</name>
<dbReference type="PANTHER" id="PTHR31018">
    <property type="entry name" value="SPORULATION-SPECIFIC PROTEIN-RELATED"/>
    <property type="match status" value="1"/>
</dbReference>
<dbReference type="InterPro" id="IPR051648">
    <property type="entry name" value="CWI-Assembly_Regulator"/>
</dbReference>
<evidence type="ECO:0000256" key="5">
    <source>
        <dbReference type="ARBA" id="ARBA00023180"/>
    </source>
</evidence>
<feature type="chain" id="PRO_5040176285" description="GPI-anchored cell wall organization protein Ecm33" evidence="7">
    <location>
        <begin position="20"/>
        <end position="397"/>
    </location>
</feature>
<keyword evidence="5" id="KW-0325">Glycoprotein</keyword>
<gene>
    <name evidence="8" type="ORF">P171DRAFT_498411</name>
</gene>
<dbReference type="GO" id="GO:0009986">
    <property type="term" value="C:cell surface"/>
    <property type="evidence" value="ECO:0007669"/>
    <property type="project" value="TreeGrafter"/>
</dbReference>
<keyword evidence="9" id="KW-1185">Reference proteome</keyword>
<dbReference type="SUPFAM" id="SSF52058">
    <property type="entry name" value="L domain-like"/>
    <property type="match status" value="2"/>
</dbReference>
<keyword evidence="6" id="KW-1133">Transmembrane helix</keyword>
<proteinExistence type="predicted"/>
<organism evidence="8 9">
    <name type="scientific">Karstenula rhodostoma CBS 690.94</name>
    <dbReference type="NCBI Taxonomy" id="1392251"/>
    <lineage>
        <taxon>Eukaryota</taxon>
        <taxon>Fungi</taxon>
        <taxon>Dikarya</taxon>
        <taxon>Ascomycota</taxon>
        <taxon>Pezizomycotina</taxon>
        <taxon>Dothideomycetes</taxon>
        <taxon>Pleosporomycetidae</taxon>
        <taxon>Pleosporales</taxon>
        <taxon>Massarineae</taxon>
        <taxon>Didymosphaeriaceae</taxon>
        <taxon>Karstenula</taxon>
    </lineage>
</organism>
<sequence>MSLLRVALPALAVVGSAYAASCSTSATTTIQNGGDASAIASCTTYSGSVAVATGVVDDIAFEGNLKAIDGDLVLESNSDIKRFGSSSLRSVSGKLTLNDVSQLAALSFPALNEVAELTLKGLPNLRTLEFNLTKADKLDIENTKLQNLDGIDLEEVSSIFIANNDDITSIEMQVTNITEFITLSFNNAEVNVSFPKLESANNISFRAIGSLNIPSLSKINSGSFGVFESDNLESVFAPNLTKIDGALVIDNNKGLKNISFASLTDVGANLQIANNTNLHQIDSFPKLENVQAALDLSGNFSKVETPSLDFVKGVFNLQSTGDIGSVCADFYDPLKSKGKLQKGKYVCKGKLEEASTAGSTPKSGSGGSDDDKKGVAVGMTVPSISLGLVGLVAVLLL</sequence>
<evidence type="ECO:0000256" key="3">
    <source>
        <dbReference type="ARBA" id="ARBA00022525"/>
    </source>
</evidence>
<keyword evidence="4 7" id="KW-0732">Signal</keyword>
<dbReference type="GO" id="GO:0009277">
    <property type="term" value="C:fungal-type cell wall"/>
    <property type="evidence" value="ECO:0007669"/>
    <property type="project" value="TreeGrafter"/>
</dbReference>
<evidence type="ECO:0000256" key="4">
    <source>
        <dbReference type="ARBA" id="ARBA00022729"/>
    </source>
</evidence>
<dbReference type="GO" id="GO:0005886">
    <property type="term" value="C:plasma membrane"/>
    <property type="evidence" value="ECO:0007669"/>
    <property type="project" value="TreeGrafter"/>
</dbReference>
<reference evidence="8" key="1">
    <citation type="journal article" date="2020" name="Stud. Mycol.">
        <title>101 Dothideomycetes genomes: a test case for predicting lifestyles and emergence of pathogens.</title>
        <authorList>
            <person name="Haridas S."/>
            <person name="Albert R."/>
            <person name="Binder M."/>
            <person name="Bloem J."/>
            <person name="Labutti K."/>
            <person name="Salamov A."/>
            <person name="Andreopoulos B."/>
            <person name="Baker S."/>
            <person name="Barry K."/>
            <person name="Bills G."/>
            <person name="Bluhm B."/>
            <person name="Cannon C."/>
            <person name="Castanera R."/>
            <person name="Culley D."/>
            <person name="Daum C."/>
            <person name="Ezra D."/>
            <person name="Gonzalez J."/>
            <person name="Henrissat B."/>
            <person name="Kuo A."/>
            <person name="Liang C."/>
            <person name="Lipzen A."/>
            <person name="Lutzoni F."/>
            <person name="Magnuson J."/>
            <person name="Mondo S."/>
            <person name="Nolan M."/>
            <person name="Ohm R."/>
            <person name="Pangilinan J."/>
            <person name="Park H.-J."/>
            <person name="Ramirez L."/>
            <person name="Alfaro M."/>
            <person name="Sun H."/>
            <person name="Tritt A."/>
            <person name="Yoshinaga Y."/>
            <person name="Zwiers L.-H."/>
            <person name="Turgeon B."/>
            <person name="Goodwin S."/>
            <person name="Spatafora J."/>
            <person name="Crous P."/>
            <person name="Grigoriev I."/>
        </authorList>
    </citation>
    <scope>NUCLEOTIDE SEQUENCE</scope>
    <source>
        <strain evidence="8">CBS 690.94</strain>
    </source>
</reference>
<dbReference type="AlphaFoldDB" id="A0A9P4PDD3"/>
<accession>A0A9P4PDD3</accession>
<dbReference type="Pfam" id="PF12454">
    <property type="entry name" value="Ecm33"/>
    <property type="match status" value="1"/>
</dbReference>
<protein>
    <recommendedName>
        <fullName evidence="10">GPI-anchored cell wall organization protein Ecm33</fullName>
    </recommendedName>
</protein>
<feature type="signal peptide" evidence="7">
    <location>
        <begin position="1"/>
        <end position="19"/>
    </location>
</feature>
<evidence type="ECO:0000256" key="1">
    <source>
        <dbReference type="ARBA" id="ARBA00004191"/>
    </source>
</evidence>
<keyword evidence="6" id="KW-0812">Transmembrane</keyword>
<evidence type="ECO:0000313" key="8">
    <source>
        <dbReference type="EMBL" id="KAF2441872.1"/>
    </source>
</evidence>
<keyword evidence="2" id="KW-0134">Cell wall</keyword>
<dbReference type="GO" id="GO:0031505">
    <property type="term" value="P:fungal-type cell wall organization"/>
    <property type="evidence" value="ECO:0007669"/>
    <property type="project" value="TreeGrafter"/>
</dbReference>